<proteinExistence type="predicted"/>
<gene>
    <name evidence="3" type="ORF">UFOVP1414_16</name>
    <name evidence="2" type="ORF">UFOVP442_61</name>
</gene>
<name>A0A6J5MB11_9CAUD</name>
<dbReference type="EMBL" id="LR796419">
    <property type="protein sequence ID" value="CAB4142907.1"/>
    <property type="molecule type" value="Genomic_DNA"/>
</dbReference>
<evidence type="ECO:0000256" key="1">
    <source>
        <dbReference type="SAM" id="MobiDB-lite"/>
    </source>
</evidence>
<sequence>MRAYRVTVSGHQHFAGSQSDAKSARDQLLESAGINPRSKAAKEEATVEEVEIPTSKLELLDWINELVADIQTSTNSSDEGEGDEEG</sequence>
<dbReference type="EMBL" id="LR797380">
    <property type="protein sequence ID" value="CAB4211765.1"/>
    <property type="molecule type" value="Genomic_DNA"/>
</dbReference>
<accession>A0A6J5MB11</accession>
<feature type="region of interest" description="Disordered" evidence="1">
    <location>
        <begin position="1"/>
        <end position="26"/>
    </location>
</feature>
<evidence type="ECO:0000313" key="3">
    <source>
        <dbReference type="EMBL" id="CAB4211765.1"/>
    </source>
</evidence>
<reference evidence="2" key="1">
    <citation type="submission" date="2020-04" db="EMBL/GenBank/DDBJ databases">
        <authorList>
            <person name="Chiriac C."/>
            <person name="Salcher M."/>
            <person name="Ghai R."/>
            <person name="Kavagutti S V."/>
        </authorList>
    </citation>
    <scope>NUCLEOTIDE SEQUENCE</scope>
</reference>
<protein>
    <submittedName>
        <fullName evidence="2">Uncharacterized protein</fullName>
    </submittedName>
</protein>
<evidence type="ECO:0000313" key="2">
    <source>
        <dbReference type="EMBL" id="CAB4142907.1"/>
    </source>
</evidence>
<organism evidence="2">
    <name type="scientific">uncultured Caudovirales phage</name>
    <dbReference type="NCBI Taxonomy" id="2100421"/>
    <lineage>
        <taxon>Viruses</taxon>
        <taxon>Duplodnaviria</taxon>
        <taxon>Heunggongvirae</taxon>
        <taxon>Uroviricota</taxon>
        <taxon>Caudoviricetes</taxon>
        <taxon>Peduoviridae</taxon>
        <taxon>Maltschvirus</taxon>
        <taxon>Maltschvirus maltsch</taxon>
    </lineage>
</organism>